<dbReference type="PANTHER" id="PTHR33494:SF5">
    <property type="entry name" value="F10A16.6 PROTEIN"/>
    <property type="match status" value="1"/>
</dbReference>
<evidence type="ECO:0000313" key="3">
    <source>
        <dbReference type="EMBL" id="KAB1200159.1"/>
    </source>
</evidence>
<dbReference type="OrthoDB" id="6159439at2759"/>
<evidence type="ECO:0000313" key="4">
    <source>
        <dbReference type="Proteomes" id="UP000516437"/>
    </source>
</evidence>
<keyword evidence="4" id="KW-1185">Reference proteome</keyword>
<feature type="region of interest" description="Disordered" evidence="1">
    <location>
        <begin position="323"/>
        <end position="342"/>
    </location>
</feature>
<name>A0A6A1UIT8_9ROSI</name>
<protein>
    <recommendedName>
        <fullName evidence="2">TRF2/HOY1 PH-like domain-containing protein</fullName>
    </recommendedName>
</protein>
<evidence type="ECO:0000256" key="1">
    <source>
        <dbReference type="SAM" id="MobiDB-lite"/>
    </source>
</evidence>
<comment type="caution">
    <text evidence="3">The sequence shown here is derived from an EMBL/GenBank/DDBJ whole genome shotgun (WGS) entry which is preliminary data.</text>
</comment>
<dbReference type="InterPro" id="IPR057939">
    <property type="entry name" value="TRF2_HOY1_PH"/>
</dbReference>
<sequence length="551" mass="61322">MHNDGNISSSREHYGYSASEQFQNRPFDSLNNESNFVSAFQIAEAENEMLRGTPADTEAGLDELVRSTVSWDIAWVSWISWVITDLFLVEGHSSITLQNLRPIGLTLTPNADSSPEWVNRLPYQATSVSGSSSRTCHDVNNYGSQKFKASNFSASSLRIGSWKEVPVRQDGLVAKCYYSKKTFVWEILKGGLKSKIEIQWSNIIGIRASIVEGRRAILEFELNEQPTFFKETVPVPRRHTIWNVSQDFTDGQALIYRRHYAEFPPGVLNKHYETLLKCDSRLLKLSETPFPTLSSPYFQSDFYPEQYSFDFSGHGSNLTYDSQLPSLSSTVPRPVDASQQAQGYEQTNQLPCLINVRDSPGDGSLISDSQGYPAGTSRQNYDESASYVNGGDGILISDYQAYPAGTSCQNLDESASYVSYVNGGDGILLSDYQVHHARTSFQDYNDQSASYVGGDVWLIPKSQVHHQNYNESAPYIGGVGSFISDSQAHHPAITSQNYNMAGPDHVDGVMRSLISNSEVSDLHGMTNGLQMSDDFLEYMIATEELPFDLIA</sequence>
<dbReference type="AlphaFoldDB" id="A0A6A1UIT8"/>
<reference evidence="3 4" key="1">
    <citation type="journal article" date="2019" name="Plant Biotechnol. J.">
        <title>The red bayberry genome and genetic basis of sex determination.</title>
        <authorList>
            <person name="Jia H.M."/>
            <person name="Jia H.J."/>
            <person name="Cai Q.L."/>
            <person name="Wang Y."/>
            <person name="Zhao H.B."/>
            <person name="Yang W.F."/>
            <person name="Wang G.Y."/>
            <person name="Li Y.H."/>
            <person name="Zhan D.L."/>
            <person name="Shen Y.T."/>
            <person name="Niu Q.F."/>
            <person name="Chang L."/>
            <person name="Qiu J."/>
            <person name="Zhao L."/>
            <person name="Xie H.B."/>
            <person name="Fu W.Y."/>
            <person name="Jin J."/>
            <person name="Li X.W."/>
            <person name="Jiao Y."/>
            <person name="Zhou C.C."/>
            <person name="Tu T."/>
            <person name="Chai C.Y."/>
            <person name="Gao J.L."/>
            <person name="Fan L.J."/>
            <person name="van de Weg E."/>
            <person name="Wang J.Y."/>
            <person name="Gao Z.S."/>
        </authorList>
    </citation>
    <scope>NUCLEOTIDE SEQUENCE [LARGE SCALE GENOMIC DNA]</scope>
    <source>
        <tissue evidence="3">Leaves</tissue>
    </source>
</reference>
<evidence type="ECO:0000259" key="2">
    <source>
        <dbReference type="Pfam" id="PF24818"/>
    </source>
</evidence>
<dbReference type="Proteomes" id="UP000516437">
    <property type="component" value="Unassembled WGS sequence"/>
</dbReference>
<gene>
    <name evidence="3" type="ORF">CJ030_MR0G007931</name>
</gene>
<accession>A0A6A1UIT8</accession>
<dbReference type="PANTHER" id="PTHR33494">
    <property type="entry name" value="OS02G0793800 PROTEIN"/>
    <property type="match status" value="1"/>
</dbReference>
<dbReference type="Pfam" id="PF24818">
    <property type="entry name" value="PH_TRF2_HOY1"/>
    <property type="match status" value="1"/>
</dbReference>
<dbReference type="EMBL" id="RXIC02000210">
    <property type="protein sequence ID" value="KAB1200159.1"/>
    <property type="molecule type" value="Genomic_DNA"/>
</dbReference>
<organism evidence="3 4">
    <name type="scientific">Morella rubra</name>
    <name type="common">Chinese bayberry</name>
    <dbReference type="NCBI Taxonomy" id="262757"/>
    <lineage>
        <taxon>Eukaryota</taxon>
        <taxon>Viridiplantae</taxon>
        <taxon>Streptophyta</taxon>
        <taxon>Embryophyta</taxon>
        <taxon>Tracheophyta</taxon>
        <taxon>Spermatophyta</taxon>
        <taxon>Magnoliopsida</taxon>
        <taxon>eudicotyledons</taxon>
        <taxon>Gunneridae</taxon>
        <taxon>Pentapetalae</taxon>
        <taxon>rosids</taxon>
        <taxon>fabids</taxon>
        <taxon>Fagales</taxon>
        <taxon>Myricaceae</taxon>
        <taxon>Morella</taxon>
    </lineage>
</organism>
<feature type="domain" description="TRF2/HOY1 PH-like" evidence="2">
    <location>
        <begin position="151"/>
        <end position="269"/>
    </location>
</feature>
<proteinExistence type="predicted"/>